<feature type="signal peptide" evidence="1">
    <location>
        <begin position="1"/>
        <end position="21"/>
    </location>
</feature>
<evidence type="ECO:0000313" key="2">
    <source>
        <dbReference type="EMBL" id="KAF9457590.1"/>
    </source>
</evidence>
<keyword evidence="1" id="KW-0732">Signal</keyword>
<keyword evidence="3" id="KW-1185">Reference proteome</keyword>
<gene>
    <name evidence="2" type="ORF">BDZ94DRAFT_1240657</name>
</gene>
<dbReference type="Proteomes" id="UP000807353">
    <property type="component" value="Unassembled WGS sequence"/>
</dbReference>
<comment type="caution">
    <text evidence="2">The sequence shown here is derived from an EMBL/GenBank/DDBJ whole genome shotgun (WGS) entry which is preliminary data.</text>
</comment>
<dbReference type="Gene3D" id="2.60.20.10">
    <property type="entry name" value="Crystallins"/>
    <property type="match status" value="1"/>
</dbReference>
<evidence type="ECO:0000256" key="1">
    <source>
        <dbReference type="SAM" id="SignalP"/>
    </source>
</evidence>
<evidence type="ECO:0000313" key="3">
    <source>
        <dbReference type="Proteomes" id="UP000807353"/>
    </source>
</evidence>
<dbReference type="EMBL" id="MU150365">
    <property type="protein sequence ID" value="KAF9457590.1"/>
    <property type="molecule type" value="Genomic_DNA"/>
</dbReference>
<reference evidence="2" key="1">
    <citation type="submission" date="2020-11" db="EMBL/GenBank/DDBJ databases">
        <authorList>
            <consortium name="DOE Joint Genome Institute"/>
            <person name="Ahrendt S."/>
            <person name="Riley R."/>
            <person name="Andreopoulos W."/>
            <person name="Labutti K."/>
            <person name="Pangilinan J."/>
            <person name="Ruiz-Duenas F.J."/>
            <person name="Barrasa J.M."/>
            <person name="Sanchez-Garcia M."/>
            <person name="Camarero S."/>
            <person name="Miyauchi S."/>
            <person name="Serrano A."/>
            <person name="Linde D."/>
            <person name="Babiker R."/>
            <person name="Drula E."/>
            <person name="Ayuso-Fernandez I."/>
            <person name="Pacheco R."/>
            <person name="Padilla G."/>
            <person name="Ferreira P."/>
            <person name="Barriuso J."/>
            <person name="Kellner H."/>
            <person name="Castanera R."/>
            <person name="Alfaro M."/>
            <person name="Ramirez L."/>
            <person name="Pisabarro A.G."/>
            <person name="Kuo A."/>
            <person name="Tritt A."/>
            <person name="Lipzen A."/>
            <person name="He G."/>
            <person name="Yan M."/>
            <person name="Ng V."/>
            <person name="Cullen D."/>
            <person name="Martin F."/>
            <person name="Rosso M.-N."/>
            <person name="Henrissat B."/>
            <person name="Hibbett D."/>
            <person name="Martinez A.T."/>
            <person name="Grigoriev I.V."/>
        </authorList>
    </citation>
    <scope>NUCLEOTIDE SEQUENCE</scope>
    <source>
        <strain evidence="2">CBS 247.69</strain>
    </source>
</reference>
<name>A0A9P5XVJ7_9AGAR</name>
<proteinExistence type="predicted"/>
<protein>
    <submittedName>
        <fullName evidence="2">Uncharacterized protein</fullName>
    </submittedName>
</protein>
<accession>A0A9P5XVJ7</accession>
<dbReference type="OrthoDB" id="5401396at2759"/>
<dbReference type="AlphaFoldDB" id="A0A9P5XVJ7"/>
<sequence>MFTKVFSTLFVIAATTAVVSAGGRLTLCTDVNMTGHCETISYLNNECINLGSALANEVSSVDPEGDGHKCYLFVNAACQGDHFDFTKHHDDIGVYEDRANSFYCNNAN</sequence>
<organism evidence="2 3">
    <name type="scientific">Collybia nuda</name>
    <dbReference type="NCBI Taxonomy" id="64659"/>
    <lineage>
        <taxon>Eukaryota</taxon>
        <taxon>Fungi</taxon>
        <taxon>Dikarya</taxon>
        <taxon>Basidiomycota</taxon>
        <taxon>Agaricomycotina</taxon>
        <taxon>Agaricomycetes</taxon>
        <taxon>Agaricomycetidae</taxon>
        <taxon>Agaricales</taxon>
        <taxon>Tricholomatineae</taxon>
        <taxon>Clitocybaceae</taxon>
        <taxon>Collybia</taxon>
    </lineage>
</organism>
<feature type="chain" id="PRO_5040430265" evidence="1">
    <location>
        <begin position="22"/>
        <end position="108"/>
    </location>
</feature>